<dbReference type="HOGENOM" id="CLU_071415_3_3_3"/>
<dbReference type="PANTHER" id="PTHR43428:SF1">
    <property type="entry name" value="ARSENATE REDUCTASE"/>
    <property type="match status" value="1"/>
</dbReference>
<sequence>MNILFMCVANSARSQMAEALAKDILGEKVTVMSAGIHPAVTVHSEAVAAMEEIGFDISSAKPKLHGNLPPSFLANLDYVITVCEEELCPELTTRKERLRWSFPDPVLLQGEEQKQAFREIRNELEQKIFDFGHHHQLLA</sequence>
<dbReference type="KEGG" id="scs:Sta7437_0984"/>
<dbReference type="InterPro" id="IPR036196">
    <property type="entry name" value="Ptyr_pPase_sf"/>
</dbReference>
<dbReference type="eggNOG" id="COG0394">
    <property type="taxonomic scope" value="Bacteria"/>
</dbReference>
<reference evidence="4" key="1">
    <citation type="journal article" date="2013" name="Proc. Natl. Acad. Sci. U.S.A.">
        <title>Improving the coverage of the cyanobacterial phylum using diversity-driven genome sequencing.</title>
        <authorList>
            <person name="Shih P.M."/>
            <person name="Wu D."/>
            <person name="Latifi A."/>
            <person name="Axen S.D."/>
            <person name="Fewer D.P."/>
            <person name="Talla E."/>
            <person name="Calteau A."/>
            <person name="Cai F."/>
            <person name="Tandeau de Marsac N."/>
            <person name="Rippka R."/>
            <person name="Herdman M."/>
            <person name="Sivonen K."/>
            <person name="Coursin T."/>
            <person name="Laurent T."/>
            <person name="Goodwin L."/>
            <person name="Nolan M."/>
            <person name="Davenport K.W."/>
            <person name="Han C.S."/>
            <person name="Rubin E.M."/>
            <person name="Eisen J.A."/>
            <person name="Woyke T."/>
            <person name="Gugger M."/>
            <person name="Kerfeld C.A."/>
        </authorList>
    </citation>
    <scope>NUCLEOTIDE SEQUENCE [LARGE SCALE GENOMIC DNA]</scope>
    <source>
        <strain evidence="4">ATCC 29371 / PCC 7437</strain>
    </source>
</reference>
<keyword evidence="4" id="KW-1185">Reference proteome</keyword>
<keyword evidence="1" id="KW-0059">Arsenical resistance</keyword>
<gene>
    <name evidence="3" type="ordered locus">Sta7437_0984</name>
</gene>
<evidence type="ECO:0000256" key="1">
    <source>
        <dbReference type="ARBA" id="ARBA00022849"/>
    </source>
</evidence>
<proteinExistence type="predicted"/>
<dbReference type="PATRIC" id="fig|111780.3.peg.1025"/>
<dbReference type="Proteomes" id="UP000010473">
    <property type="component" value="Chromosome"/>
</dbReference>
<evidence type="ECO:0000313" key="3">
    <source>
        <dbReference type="EMBL" id="AFZ34564.1"/>
    </source>
</evidence>
<dbReference type="STRING" id="111780.Sta7437_0984"/>
<dbReference type="SUPFAM" id="SSF52788">
    <property type="entry name" value="Phosphotyrosine protein phosphatases I"/>
    <property type="match status" value="1"/>
</dbReference>
<protein>
    <submittedName>
        <fullName evidence="3">Protein tyrosine phosphatase</fullName>
    </submittedName>
</protein>
<evidence type="ECO:0000313" key="4">
    <source>
        <dbReference type="Proteomes" id="UP000010473"/>
    </source>
</evidence>
<dbReference type="AlphaFoldDB" id="K9XR66"/>
<dbReference type="GO" id="GO:0046685">
    <property type="term" value="P:response to arsenic-containing substance"/>
    <property type="evidence" value="ECO:0007669"/>
    <property type="project" value="UniProtKB-KW"/>
</dbReference>
<organism evidence="3 4">
    <name type="scientific">Stanieria cyanosphaera (strain ATCC 29371 / PCC 7437)</name>
    <dbReference type="NCBI Taxonomy" id="111780"/>
    <lineage>
        <taxon>Bacteria</taxon>
        <taxon>Bacillati</taxon>
        <taxon>Cyanobacteriota</taxon>
        <taxon>Cyanophyceae</taxon>
        <taxon>Pleurocapsales</taxon>
        <taxon>Dermocarpellaceae</taxon>
        <taxon>Stanieria</taxon>
    </lineage>
</organism>
<dbReference type="RefSeq" id="WP_015192237.1">
    <property type="nucleotide sequence ID" value="NC_019748.1"/>
</dbReference>
<dbReference type="Gene3D" id="3.40.50.2300">
    <property type="match status" value="1"/>
</dbReference>
<dbReference type="Pfam" id="PF01451">
    <property type="entry name" value="LMWPc"/>
    <property type="match status" value="1"/>
</dbReference>
<name>K9XR66_STAC7</name>
<accession>K9XR66</accession>
<dbReference type="OrthoDB" id="9784339at2"/>
<evidence type="ECO:0000259" key="2">
    <source>
        <dbReference type="SMART" id="SM00226"/>
    </source>
</evidence>
<feature type="domain" description="Phosphotyrosine protein phosphatase I" evidence="2">
    <location>
        <begin position="1"/>
        <end position="134"/>
    </location>
</feature>
<dbReference type="CDD" id="cd16345">
    <property type="entry name" value="LMWP_ArsC"/>
    <property type="match status" value="1"/>
</dbReference>
<dbReference type="PANTHER" id="PTHR43428">
    <property type="entry name" value="ARSENATE REDUCTASE"/>
    <property type="match status" value="1"/>
</dbReference>
<dbReference type="EMBL" id="CP003653">
    <property type="protein sequence ID" value="AFZ34564.1"/>
    <property type="molecule type" value="Genomic_DNA"/>
</dbReference>
<dbReference type="SMART" id="SM00226">
    <property type="entry name" value="LMWPc"/>
    <property type="match status" value="1"/>
</dbReference>
<dbReference type="InterPro" id="IPR023485">
    <property type="entry name" value="Ptyr_pPase"/>
</dbReference>